<feature type="compositionally biased region" description="Low complexity" evidence="1">
    <location>
        <begin position="1116"/>
        <end position="1128"/>
    </location>
</feature>
<feature type="region of interest" description="Disordered" evidence="1">
    <location>
        <begin position="1116"/>
        <end position="1140"/>
    </location>
</feature>
<feature type="compositionally biased region" description="Low complexity" evidence="1">
    <location>
        <begin position="868"/>
        <end position="877"/>
    </location>
</feature>
<feature type="region of interest" description="Disordered" evidence="1">
    <location>
        <begin position="678"/>
        <end position="719"/>
    </location>
</feature>
<sequence length="1152" mass="128733">MLVPDPMHVVLEGVVHYHCRRVLKIDTVEARKRDAAPFAFKYDWLPLVPATIQRAPENVVPKLADDRKIVANVQRLLQRELDDPDPDADPDAADPDREADDDDHDDGSSDDSYDGDDDVAPPAAKRPVHPDEILTTDALIRKLSNYKKPVLVWVCWTLNLRAVPPKPPPPPRKPKISPEEWDALPWEKTLYWKATSKAALVQTLVNWRMTKPKLDPTYVPPAKIMPPENIAFIQKVISKTERPIWVRHVPKNFGEAAAGSIKADEWRQLATVFLPIALVLLWAEKEGDDAQVFRDVLAHSMALFQATTLVFRYLKSARRAAKGREHLKYWVDNLHKVHPHTKNHARKTVVHLFFHIFDFLVLFGPAFGWWCFPLERVIGLLQKIKTNGRLGGEHEATTVNSWIRAGNLRRWINRPDCPQLLQEFHRIFTKYFHTSLQDRAAPDKAVRLGERAHCNYSGTHYSRASTHVGNSLIMYILDGSGKAVAGSIEEINILESGPEFRVRRQAPLPVGKNDPFKDFPDIQATTYSSKMSNRVDTIHPRAIIGHYARFEFSDDRAVVLELSKVLQNAVRAGYFEGKVLRKGGSSSAQNFLGSAKGSHLRPLGVCELRLRFQGQVLWYPQSSALVQHPVVVFLGFAALDSLLWFSKPAVLYTIVTPPSTPRSMDYADFLPLQDNFEPAPPYAEQDPYPIPAYEDPPAYQASGQLPPAPAPAPGQNQAATENVANEEIAPADTAQDDAAASLQAAQRADAGVLSIYATFFHTWRCVPIPPLPDPPHGNAWTPLLLRSVEPFREIDHPICCRPSIIRFDRAGAPRLLLRNFARTNVDVTLPARTSSSPGSRPPHQRGPKEPAVTQSAHYPYPIPAYEDPPAYQAGGQLPPAPAPAPEQNEAATENVANEEIAPADITTLPRPSKQRSKRTPVFSYAFARLARAPRSGSDAASVVEQQNRIQDARSPIYSNFVHNLLLSFLGLDLERIPPRPPPHLDLLEKITLALERIPLALKRIPFALHLPKLGLHPRELSLELPDERRIARRLGLVPVALGVPSRGLGGTKSTERILPFSPMKRSVGWLCTHPLHPRSLCLPVRLPTHPDALAPYTVCGARPRHAFRDQPRLLLRPHPLRPHTPARLAHPTPPTSRAPSCTSFPLQPYMPF</sequence>
<keyword evidence="3" id="KW-1185">Reference proteome</keyword>
<name>A0AAD6Z455_9AGAR</name>
<evidence type="ECO:0000313" key="3">
    <source>
        <dbReference type="Proteomes" id="UP001218218"/>
    </source>
</evidence>
<protein>
    <submittedName>
        <fullName evidence="2">Uncharacterized protein</fullName>
    </submittedName>
</protein>
<feature type="compositionally biased region" description="Acidic residues" evidence="1">
    <location>
        <begin position="82"/>
        <end position="119"/>
    </location>
</feature>
<reference evidence="2" key="1">
    <citation type="submission" date="2023-03" db="EMBL/GenBank/DDBJ databases">
        <title>Massive genome expansion in bonnet fungi (Mycena s.s.) driven by repeated elements and novel gene families across ecological guilds.</title>
        <authorList>
            <consortium name="Lawrence Berkeley National Laboratory"/>
            <person name="Harder C.B."/>
            <person name="Miyauchi S."/>
            <person name="Viragh M."/>
            <person name="Kuo A."/>
            <person name="Thoen E."/>
            <person name="Andreopoulos B."/>
            <person name="Lu D."/>
            <person name="Skrede I."/>
            <person name="Drula E."/>
            <person name="Henrissat B."/>
            <person name="Morin E."/>
            <person name="Kohler A."/>
            <person name="Barry K."/>
            <person name="LaButti K."/>
            <person name="Morin E."/>
            <person name="Salamov A."/>
            <person name="Lipzen A."/>
            <person name="Mereny Z."/>
            <person name="Hegedus B."/>
            <person name="Baldrian P."/>
            <person name="Stursova M."/>
            <person name="Weitz H."/>
            <person name="Taylor A."/>
            <person name="Grigoriev I.V."/>
            <person name="Nagy L.G."/>
            <person name="Martin F."/>
            <person name="Kauserud H."/>
        </authorList>
    </citation>
    <scope>NUCLEOTIDE SEQUENCE</scope>
    <source>
        <strain evidence="2">CBHHK002</strain>
    </source>
</reference>
<feature type="compositionally biased region" description="Polar residues" evidence="1">
    <location>
        <begin position="828"/>
        <end position="838"/>
    </location>
</feature>
<feature type="region of interest" description="Disordered" evidence="1">
    <location>
        <begin position="828"/>
        <end position="890"/>
    </location>
</feature>
<gene>
    <name evidence="2" type="ORF">DFH08DRAFT_1054508</name>
</gene>
<organism evidence="2 3">
    <name type="scientific">Mycena albidolilacea</name>
    <dbReference type="NCBI Taxonomy" id="1033008"/>
    <lineage>
        <taxon>Eukaryota</taxon>
        <taxon>Fungi</taxon>
        <taxon>Dikarya</taxon>
        <taxon>Basidiomycota</taxon>
        <taxon>Agaricomycotina</taxon>
        <taxon>Agaricomycetes</taxon>
        <taxon>Agaricomycetidae</taxon>
        <taxon>Agaricales</taxon>
        <taxon>Marasmiineae</taxon>
        <taxon>Mycenaceae</taxon>
        <taxon>Mycena</taxon>
    </lineage>
</organism>
<accession>A0AAD6Z455</accession>
<dbReference type="Proteomes" id="UP001218218">
    <property type="component" value="Unassembled WGS sequence"/>
</dbReference>
<proteinExistence type="predicted"/>
<dbReference type="AlphaFoldDB" id="A0AAD6Z455"/>
<feature type="region of interest" description="Disordered" evidence="1">
    <location>
        <begin position="77"/>
        <end position="130"/>
    </location>
</feature>
<dbReference type="EMBL" id="JARIHO010000093">
    <property type="protein sequence ID" value="KAJ7306303.1"/>
    <property type="molecule type" value="Genomic_DNA"/>
</dbReference>
<comment type="caution">
    <text evidence="2">The sequence shown here is derived from an EMBL/GenBank/DDBJ whole genome shotgun (WGS) entry which is preliminary data.</text>
</comment>
<evidence type="ECO:0000256" key="1">
    <source>
        <dbReference type="SAM" id="MobiDB-lite"/>
    </source>
</evidence>
<evidence type="ECO:0000313" key="2">
    <source>
        <dbReference type="EMBL" id="KAJ7306303.1"/>
    </source>
</evidence>